<feature type="transmembrane region" description="Helical" evidence="1">
    <location>
        <begin position="114"/>
        <end position="136"/>
    </location>
</feature>
<dbReference type="Proteomes" id="UP000446866">
    <property type="component" value="Unassembled WGS sequence"/>
</dbReference>
<dbReference type="AlphaFoldDB" id="A0A845QKT4"/>
<dbReference type="InterPro" id="IPR025699">
    <property type="entry name" value="ABC2_memb-like"/>
</dbReference>
<organism evidence="2 3">
    <name type="scientific">Anaerotruncus colihominis</name>
    <dbReference type="NCBI Taxonomy" id="169435"/>
    <lineage>
        <taxon>Bacteria</taxon>
        <taxon>Bacillati</taxon>
        <taxon>Bacillota</taxon>
        <taxon>Clostridia</taxon>
        <taxon>Eubacteriales</taxon>
        <taxon>Oscillospiraceae</taxon>
        <taxon>Anaerotruncus</taxon>
    </lineage>
</organism>
<accession>A0A845QKT4</accession>
<feature type="transmembrane region" description="Helical" evidence="1">
    <location>
        <begin position="174"/>
        <end position="197"/>
    </location>
</feature>
<evidence type="ECO:0000313" key="3">
    <source>
        <dbReference type="Proteomes" id="UP000446866"/>
    </source>
</evidence>
<keyword evidence="1" id="KW-0812">Transmembrane</keyword>
<protein>
    <submittedName>
        <fullName evidence="2">ABC-2 transporter permease</fullName>
    </submittedName>
</protein>
<gene>
    <name evidence="2" type="ORF">D0435_11235</name>
</gene>
<feature type="transmembrane region" description="Helical" evidence="1">
    <location>
        <begin position="145"/>
        <end position="162"/>
    </location>
</feature>
<reference evidence="2 3" key="1">
    <citation type="submission" date="2018-08" db="EMBL/GenBank/DDBJ databases">
        <title>Murine metabolic-syndrome-specific gut microbial biobank.</title>
        <authorList>
            <person name="Liu C."/>
        </authorList>
    </citation>
    <scope>NUCLEOTIDE SEQUENCE [LARGE SCALE GENOMIC DNA]</scope>
    <source>
        <strain evidence="2 3">28</strain>
    </source>
</reference>
<dbReference type="Pfam" id="PF13346">
    <property type="entry name" value="ABC2_membrane_5"/>
    <property type="match status" value="1"/>
</dbReference>
<name>A0A845QKT4_9FIRM</name>
<keyword evidence="1" id="KW-1133">Transmembrane helix</keyword>
<evidence type="ECO:0000256" key="1">
    <source>
        <dbReference type="SAM" id="Phobius"/>
    </source>
</evidence>
<comment type="caution">
    <text evidence="2">The sequence shown here is derived from an EMBL/GenBank/DDBJ whole genome shotgun (WGS) entry which is preliminary data.</text>
</comment>
<evidence type="ECO:0000313" key="2">
    <source>
        <dbReference type="EMBL" id="NBH62226.1"/>
    </source>
</evidence>
<feature type="transmembrane region" description="Helical" evidence="1">
    <location>
        <begin position="12"/>
        <end position="30"/>
    </location>
</feature>
<feature type="transmembrane region" description="Helical" evidence="1">
    <location>
        <begin position="36"/>
        <end position="53"/>
    </location>
</feature>
<dbReference type="EMBL" id="QXWK01000021">
    <property type="protein sequence ID" value="NBH62226.1"/>
    <property type="molecule type" value="Genomic_DNA"/>
</dbReference>
<feature type="transmembrane region" description="Helical" evidence="1">
    <location>
        <begin position="74"/>
        <end position="102"/>
    </location>
</feature>
<dbReference type="RefSeq" id="WP_160202515.1">
    <property type="nucleotide sequence ID" value="NZ_QXWK01000021.1"/>
</dbReference>
<sequence length="202" mass="22823">MLRGLLIKDSMVLFRQLKLFFILMIGFAIIQNEATNGFALMYMTMLPITALAFDEQSRWGTYAQMMPYKIRDIVISKYLIGMIGAALVAVIEIVSSAVFMLVREGNLELLTEKLLVLLLVFCCSLVLMSINLPIIFKMGAERGRIVYILITVGLAFLTVHSIDLEFWNFNPRIYLVAGVCISALAVIVSMGISMKVYKRKYQ</sequence>
<keyword evidence="3" id="KW-1185">Reference proteome</keyword>
<proteinExistence type="predicted"/>
<keyword evidence="1" id="KW-0472">Membrane</keyword>